<name>A0ACC7P3Y0_9BACL</name>
<comment type="caution">
    <text evidence="1">The sequence shown here is derived from an EMBL/GenBank/DDBJ whole genome shotgun (WGS) entry which is preliminary data.</text>
</comment>
<sequence length="782" mass="88082">MAVYQKKARRLMRSSLFEYFNYFLALSLLVTAITGGALYYTSWSILWKDAVSNSSNTLQLLKKGQEIVLAEVDKAMESIFLDSSFLHYVDYYAQSDIYMQLQLREKLEAAALSSDYIHSVSVYYTGPRLVLSSLLGSVPLERFPDNGFIRALDAEPAEKSMVRNRLLPGISTDVEETVISIVKTMPIVYSGIPSAYVVINIKGDYLAQILQSLNTNPDAQLVVTDREGHILSRKAGGEGASAAGGVFDAMDMTRLSGPEGSLFTKVRGEETLVCYVSSSANGWLYIYTIPKPVLSRSLDMWSRGALFICGLALVLSLLGSFLLSRRVYSPVNRLLSLLRKTEDETEGGGVDYAKETVQLERNVSRLIDQNRDLTVLLKDYEIQSRHKFLLRLVIGDEPVNPQTLERLAYYGLRFKQDGAYAVVKLAMDEYARFAQETGEAERNALLLRLSKMLQEEAFVKQPYLGFMVETDANELVLMLHGEETDAGLQTDELRLWLCQLLEQLQETFRMTFTVGISSTQNSLEAIGGSYLEAEAALRQKLMYGGNTVICYEAVRPETGFSMYPLHIEKKLLTHFRTGSREGITASLQEFGTHLMEHHFRQIEVVRHYFLQLFSSSLRCIYEIDANLGFQPAIAALRHTDLLEMETMQSMVAYMQQLYDLVLDQLEQKRCQKNKELASGITAYLEAHLGEDLSVERLGELFAISTSHLRKIYKDETGSTIKEMVSELRIHAAKELLGNPRLRIQEIAGQVGYLTVQAFTKAFKMETGKTPGEYRAEVLRAKG</sequence>
<gene>
    <name evidence="1" type="ORF">ACI1P1_18530</name>
</gene>
<proteinExistence type="predicted"/>
<evidence type="ECO:0000313" key="1">
    <source>
        <dbReference type="EMBL" id="MFM9330299.1"/>
    </source>
</evidence>
<dbReference type="EMBL" id="JBJURJ010000012">
    <property type="protein sequence ID" value="MFM9330299.1"/>
    <property type="molecule type" value="Genomic_DNA"/>
</dbReference>
<reference evidence="1" key="1">
    <citation type="submission" date="2024-12" db="EMBL/GenBank/DDBJ databases">
        <authorList>
            <person name="Wu N."/>
        </authorList>
    </citation>
    <scope>NUCLEOTIDE SEQUENCE</scope>
    <source>
        <strain evidence="1">P15</strain>
    </source>
</reference>
<keyword evidence="2" id="KW-1185">Reference proteome</keyword>
<dbReference type="Proteomes" id="UP001631969">
    <property type="component" value="Unassembled WGS sequence"/>
</dbReference>
<evidence type="ECO:0000313" key="2">
    <source>
        <dbReference type="Proteomes" id="UP001631969"/>
    </source>
</evidence>
<organism evidence="1 2">
    <name type="scientific">Paenibacillus mesotrionivorans</name>
    <dbReference type="NCBI Taxonomy" id="3160968"/>
    <lineage>
        <taxon>Bacteria</taxon>
        <taxon>Bacillati</taxon>
        <taxon>Bacillota</taxon>
        <taxon>Bacilli</taxon>
        <taxon>Bacillales</taxon>
        <taxon>Paenibacillaceae</taxon>
        <taxon>Paenibacillus</taxon>
    </lineage>
</organism>
<protein>
    <submittedName>
        <fullName evidence="1">Helix-turn-helix domain-containing protein</fullName>
    </submittedName>
</protein>
<accession>A0ACC7P3Y0</accession>